<dbReference type="Proteomes" id="UP000247932">
    <property type="component" value="Unassembled WGS sequence"/>
</dbReference>
<dbReference type="EMBL" id="QGLR01000011">
    <property type="protein sequence ID" value="PXZ06911.1"/>
    <property type="molecule type" value="Genomic_DNA"/>
</dbReference>
<keyword evidence="2" id="KW-1185">Reference proteome</keyword>
<gene>
    <name evidence="1" type="ORF">DKK70_09665</name>
</gene>
<proteinExistence type="predicted"/>
<name>A0A2V4E747_9GAMM</name>
<dbReference type="AlphaFoldDB" id="A0A2V4E747"/>
<comment type="caution">
    <text evidence="1">The sequence shown here is derived from an EMBL/GenBank/DDBJ whole genome shotgun (WGS) entry which is preliminary data.</text>
</comment>
<protein>
    <submittedName>
        <fullName evidence="1">Uncharacterized protein</fullName>
    </submittedName>
</protein>
<organism evidence="1 2">
    <name type="scientific">Gilliamella apicola</name>
    <dbReference type="NCBI Taxonomy" id="1196095"/>
    <lineage>
        <taxon>Bacteria</taxon>
        <taxon>Pseudomonadati</taxon>
        <taxon>Pseudomonadota</taxon>
        <taxon>Gammaproteobacteria</taxon>
        <taxon>Orbales</taxon>
        <taxon>Orbaceae</taxon>
        <taxon>Gilliamella</taxon>
    </lineage>
</organism>
<evidence type="ECO:0000313" key="2">
    <source>
        <dbReference type="Proteomes" id="UP000247932"/>
    </source>
</evidence>
<reference evidence="1 2" key="1">
    <citation type="submission" date="2018-05" db="EMBL/GenBank/DDBJ databases">
        <title>Reference genomes for bee gut microbiota database.</title>
        <authorList>
            <person name="Ellegaard K.M."/>
        </authorList>
    </citation>
    <scope>NUCLEOTIDE SEQUENCE [LARGE SCALE GENOMIC DNA]</scope>
    <source>
        <strain evidence="1 2">ESL0182</strain>
    </source>
</reference>
<accession>A0A2V4E747</accession>
<evidence type="ECO:0000313" key="1">
    <source>
        <dbReference type="EMBL" id="PXZ06911.1"/>
    </source>
</evidence>
<sequence length="67" mass="7608">MSNKRVMRWIGAGKSIATDPSVKVLCPVCQKVYLKVRDIPNENNPSEVERQMLCDKCGAFNVLRLTR</sequence>